<feature type="domain" description="Integrase catalytic" evidence="1">
    <location>
        <begin position="164"/>
        <end position="344"/>
    </location>
</feature>
<protein>
    <submittedName>
        <fullName evidence="2">Transposase</fullName>
    </submittedName>
</protein>
<accession>A0A2M7QGV5</accession>
<evidence type="ECO:0000313" key="3">
    <source>
        <dbReference type="Proteomes" id="UP000230344"/>
    </source>
</evidence>
<dbReference type="AlphaFoldDB" id="A0A2M7QGV5"/>
<dbReference type="EMBL" id="PFLH01000023">
    <property type="protein sequence ID" value="PIY71176.1"/>
    <property type="molecule type" value="Genomic_DNA"/>
</dbReference>
<gene>
    <name evidence="2" type="ORF">COY88_01715</name>
</gene>
<dbReference type="InterPro" id="IPR001584">
    <property type="entry name" value="Integrase_cat-core"/>
</dbReference>
<comment type="caution">
    <text evidence="2">The sequence shown here is derived from an EMBL/GenBank/DDBJ whole genome shotgun (WGS) entry which is preliminary data.</text>
</comment>
<evidence type="ECO:0000259" key="1">
    <source>
        <dbReference type="PROSITE" id="PS50994"/>
    </source>
</evidence>
<sequence length="377" mass="44241">MNIKEKFAYVKLLKVQYQKSSKKKKGKIIDELIKNIGYHRKHAIRILSTIQSRNLWRKSTFKRARVSSYLGIVKPLKELWMTSNYLCADRLQPFIPELLKVLQKYHEIEVDDDQKKLLLSVSRSTVGRLLSPVRKEMFGHGKSTTRPGTLLKHQIPIQTYTPWDNQTPGFEEIDFVALCGESLKGDYVNIFDAIDIAVCWSELQGLMGKGRFEVTKALDKIRGRLPFPLKGIDSDNDAPFINGHFLNYCQINHLTFTRCRPYKKQDQAHVEQKNYSVVRKYFGYRRFDTLRQLEIINLICETISLYHNFFQPVMKLKEKIRIASRIKRVHDVLITPYQRVLESPDIPEETKIKLRTKYESLNPKQLLKRIIQLTNQL</sequence>
<dbReference type="Proteomes" id="UP000230344">
    <property type="component" value="Unassembled WGS sequence"/>
</dbReference>
<dbReference type="GO" id="GO:0003676">
    <property type="term" value="F:nucleic acid binding"/>
    <property type="evidence" value="ECO:0007669"/>
    <property type="project" value="InterPro"/>
</dbReference>
<name>A0A2M7QGV5_9BACT</name>
<dbReference type="PROSITE" id="PS50994">
    <property type="entry name" value="INTEGRASE"/>
    <property type="match status" value="1"/>
</dbReference>
<evidence type="ECO:0000313" key="2">
    <source>
        <dbReference type="EMBL" id="PIY71176.1"/>
    </source>
</evidence>
<organism evidence="2 3">
    <name type="scientific">Candidatus Roizmanbacteria bacterium CG_4_10_14_0_8_um_filter_35_28</name>
    <dbReference type="NCBI Taxonomy" id="1974827"/>
    <lineage>
        <taxon>Bacteria</taxon>
        <taxon>Candidatus Roizmaniibacteriota</taxon>
    </lineage>
</organism>
<dbReference type="SUPFAM" id="SSF53098">
    <property type="entry name" value="Ribonuclease H-like"/>
    <property type="match status" value="1"/>
</dbReference>
<dbReference type="InterPro" id="IPR012337">
    <property type="entry name" value="RNaseH-like_sf"/>
</dbReference>
<proteinExistence type="predicted"/>
<dbReference type="Gene3D" id="3.30.420.10">
    <property type="entry name" value="Ribonuclease H-like superfamily/Ribonuclease H"/>
    <property type="match status" value="1"/>
</dbReference>
<reference evidence="3" key="1">
    <citation type="submission" date="2017-09" db="EMBL/GenBank/DDBJ databases">
        <title>Depth-based differentiation of microbial function through sediment-hosted aquifers and enrichment of novel symbionts in the deep terrestrial subsurface.</title>
        <authorList>
            <person name="Probst A.J."/>
            <person name="Ladd B."/>
            <person name="Jarett J.K."/>
            <person name="Geller-Mcgrath D.E."/>
            <person name="Sieber C.M.K."/>
            <person name="Emerson J.B."/>
            <person name="Anantharaman K."/>
            <person name="Thomas B.C."/>
            <person name="Malmstrom R."/>
            <person name="Stieglmeier M."/>
            <person name="Klingl A."/>
            <person name="Woyke T."/>
            <person name="Ryan C.M."/>
            <person name="Banfield J.F."/>
        </authorList>
    </citation>
    <scope>NUCLEOTIDE SEQUENCE [LARGE SCALE GENOMIC DNA]</scope>
</reference>
<dbReference type="InterPro" id="IPR036397">
    <property type="entry name" value="RNaseH_sf"/>
</dbReference>
<dbReference type="GO" id="GO:0015074">
    <property type="term" value="P:DNA integration"/>
    <property type="evidence" value="ECO:0007669"/>
    <property type="project" value="InterPro"/>
</dbReference>